<dbReference type="CDD" id="cd02947">
    <property type="entry name" value="TRX_family"/>
    <property type="match status" value="1"/>
</dbReference>
<dbReference type="Pfam" id="PF00085">
    <property type="entry name" value="Thioredoxin"/>
    <property type="match status" value="1"/>
</dbReference>
<dbReference type="PROSITE" id="PS51352">
    <property type="entry name" value="THIOREDOXIN_2"/>
    <property type="match status" value="1"/>
</dbReference>
<dbReference type="EMBL" id="FR824294">
    <property type="protein sequence ID" value="CCA24622.1"/>
    <property type="molecule type" value="Genomic_DNA"/>
</dbReference>
<proteinExistence type="predicted"/>
<dbReference type="FunFam" id="3.40.30.10:FF:000245">
    <property type="entry name" value="Thioredoxin"/>
    <property type="match status" value="1"/>
</dbReference>
<dbReference type="SUPFAM" id="SSF52833">
    <property type="entry name" value="Thioredoxin-like"/>
    <property type="match status" value="1"/>
</dbReference>
<dbReference type="PANTHER" id="PTHR46115">
    <property type="entry name" value="THIOREDOXIN-LIKE PROTEIN 1"/>
    <property type="match status" value="1"/>
</dbReference>
<evidence type="ECO:0000256" key="1">
    <source>
        <dbReference type="ARBA" id="ARBA00023157"/>
    </source>
</evidence>
<keyword evidence="2" id="KW-0472">Membrane</keyword>
<dbReference type="InterPro" id="IPR017937">
    <property type="entry name" value="Thioredoxin_CS"/>
</dbReference>
<dbReference type="PRINTS" id="PR00421">
    <property type="entry name" value="THIOREDOXIN"/>
</dbReference>
<dbReference type="HOGENOM" id="CLU_130692_0_0_1"/>
<gene>
    <name evidence="4" type="primary">AlNc14C249G9612</name>
    <name evidence="4" type="ORF">ALNC14_107660</name>
</gene>
<keyword evidence="1" id="KW-1015">Disulfide bond</keyword>
<name>F0WTD2_9STRA</name>
<dbReference type="InterPro" id="IPR036249">
    <property type="entry name" value="Thioredoxin-like_sf"/>
</dbReference>
<protein>
    <submittedName>
        <fullName evidence="4">Thioredoxin Htype putative</fullName>
    </submittedName>
</protein>
<evidence type="ECO:0000259" key="3">
    <source>
        <dbReference type="PROSITE" id="PS51352"/>
    </source>
</evidence>
<evidence type="ECO:0000256" key="2">
    <source>
        <dbReference type="SAM" id="Phobius"/>
    </source>
</evidence>
<keyword evidence="2" id="KW-0812">Transmembrane</keyword>
<keyword evidence="2" id="KW-1133">Transmembrane helix</keyword>
<evidence type="ECO:0000313" key="4">
    <source>
        <dbReference type="EMBL" id="CCA24622.1"/>
    </source>
</evidence>
<accession>F0WTD2</accession>
<sequence>MTTFCIGPVCVPAYALFPLLYFFLQWSWDWIKKNALGMNDQTDFPNSRVIHIKSKEDWGNVLQQHKEIGRTLVVDFTASWCGPCRTIKPFFHEQSVKYPCAMFVTVDVDELKQIAKESGVNAMPTFQFYKDGKRCDEIRGADRARLEQCIKNLYVEVELPEETSSSGLPNTSSRKQQ</sequence>
<dbReference type="AlphaFoldDB" id="F0WTD2"/>
<feature type="transmembrane region" description="Helical" evidence="2">
    <location>
        <begin position="6"/>
        <end position="24"/>
    </location>
</feature>
<dbReference type="Gene3D" id="3.40.30.10">
    <property type="entry name" value="Glutaredoxin"/>
    <property type="match status" value="1"/>
</dbReference>
<organism evidence="4">
    <name type="scientific">Albugo laibachii Nc14</name>
    <dbReference type="NCBI Taxonomy" id="890382"/>
    <lineage>
        <taxon>Eukaryota</taxon>
        <taxon>Sar</taxon>
        <taxon>Stramenopiles</taxon>
        <taxon>Oomycota</taxon>
        <taxon>Peronosporomycetes</taxon>
        <taxon>Albuginales</taxon>
        <taxon>Albuginaceae</taxon>
        <taxon>Albugo</taxon>
    </lineage>
</organism>
<dbReference type="InterPro" id="IPR013766">
    <property type="entry name" value="Thioredoxin_domain"/>
</dbReference>
<reference evidence="4" key="1">
    <citation type="journal article" date="2011" name="PLoS Biol.">
        <title>Gene gain and loss during evolution of obligate parasitism in the white rust pathogen of Arabidopsis thaliana.</title>
        <authorList>
            <person name="Kemen E."/>
            <person name="Gardiner A."/>
            <person name="Schultz-Larsen T."/>
            <person name="Kemen A.C."/>
            <person name="Balmuth A.L."/>
            <person name="Robert-Seilaniantz A."/>
            <person name="Bailey K."/>
            <person name="Holub E."/>
            <person name="Studholme D.J."/>
            <person name="Maclean D."/>
            <person name="Jones J.D."/>
        </authorList>
    </citation>
    <scope>NUCLEOTIDE SEQUENCE</scope>
</reference>
<feature type="domain" description="Thioredoxin" evidence="3">
    <location>
        <begin position="38"/>
        <end position="155"/>
    </location>
</feature>
<reference evidence="4" key="2">
    <citation type="submission" date="2011-02" db="EMBL/GenBank/DDBJ databases">
        <authorList>
            <person name="MacLean D."/>
        </authorList>
    </citation>
    <scope>NUCLEOTIDE SEQUENCE</scope>
</reference>
<dbReference type="PROSITE" id="PS00194">
    <property type="entry name" value="THIOREDOXIN_1"/>
    <property type="match status" value="1"/>
</dbReference>